<name>A0AB34WZC6_9ACTO</name>
<dbReference type="InterPro" id="IPR018717">
    <property type="entry name" value="DUF2241"/>
</dbReference>
<dbReference type="InterPro" id="IPR027795">
    <property type="entry name" value="CASTOR_ACT_dom"/>
</dbReference>
<dbReference type="EMBL" id="PNGC01000001">
    <property type="protein sequence ID" value="PMB90500.1"/>
    <property type="molecule type" value="Genomic_DNA"/>
</dbReference>
<dbReference type="Proteomes" id="UP000243201">
    <property type="component" value="Unassembled WGS sequence"/>
</dbReference>
<dbReference type="Proteomes" id="UP000070572">
    <property type="component" value="Unassembled WGS sequence"/>
</dbReference>
<dbReference type="AlphaFoldDB" id="A0AB34WZC6"/>
<dbReference type="PANTHER" id="PTHR39199">
    <property type="entry name" value="BLR5128 PROTEIN"/>
    <property type="match status" value="1"/>
</dbReference>
<evidence type="ECO:0000313" key="3">
    <source>
        <dbReference type="EMBL" id="KXB80705.1"/>
    </source>
</evidence>
<feature type="domain" description="DUF2241" evidence="1">
    <location>
        <begin position="12"/>
        <end position="62"/>
    </location>
</feature>
<evidence type="ECO:0000313" key="4">
    <source>
        <dbReference type="EMBL" id="PMB90500.1"/>
    </source>
</evidence>
<feature type="domain" description="CASTOR ACT" evidence="2">
    <location>
        <begin position="68"/>
        <end position="125"/>
    </location>
</feature>
<dbReference type="Pfam" id="PF13840">
    <property type="entry name" value="ACT_7"/>
    <property type="match status" value="1"/>
</dbReference>
<dbReference type="Gene3D" id="3.30.2130.10">
    <property type="entry name" value="VC0802-like"/>
    <property type="match status" value="1"/>
</dbReference>
<protein>
    <submittedName>
        <fullName evidence="4">ACT domain-containing protein</fullName>
    </submittedName>
</protein>
<dbReference type="InterPro" id="IPR045865">
    <property type="entry name" value="ACT-like_dom_sf"/>
</dbReference>
<dbReference type="RefSeq" id="WP_082714063.1">
    <property type="nucleotide sequence ID" value="NZ_CAUPGC010000001.1"/>
</dbReference>
<sequence>MSSYSDFDLALSKLHPHMYGKYVFLSERDGLPAGLEPFAQIREEEGLTSIVPLEQAKAAGLAAGKRIYRRITLDCDVSLEETGLTFTVASQLASQSIPCNVLSGLHHDHLMVPAARAQEAISLLEQLSQQAKGWLQY</sequence>
<evidence type="ECO:0000313" key="6">
    <source>
        <dbReference type="Proteomes" id="UP000243201"/>
    </source>
</evidence>
<accession>A0AB34WZC6</accession>
<dbReference type="EMBL" id="LSDN01000014">
    <property type="protein sequence ID" value="KXB80705.1"/>
    <property type="molecule type" value="Genomic_DNA"/>
</dbReference>
<dbReference type="PANTHER" id="PTHR39199:SF1">
    <property type="entry name" value="BLR5128 PROTEIN"/>
    <property type="match status" value="1"/>
</dbReference>
<evidence type="ECO:0000313" key="5">
    <source>
        <dbReference type="Proteomes" id="UP000070572"/>
    </source>
</evidence>
<dbReference type="SUPFAM" id="SSF55021">
    <property type="entry name" value="ACT-like"/>
    <property type="match status" value="2"/>
</dbReference>
<evidence type="ECO:0000259" key="2">
    <source>
        <dbReference type="Pfam" id="PF13840"/>
    </source>
</evidence>
<organism evidence="3 5">
    <name type="scientific">Varibaculum cambriense</name>
    <dbReference type="NCBI Taxonomy" id="184870"/>
    <lineage>
        <taxon>Bacteria</taxon>
        <taxon>Bacillati</taxon>
        <taxon>Actinomycetota</taxon>
        <taxon>Actinomycetes</taxon>
        <taxon>Actinomycetales</taxon>
        <taxon>Actinomycetaceae</taxon>
        <taxon>Varibaculum</taxon>
    </lineage>
</organism>
<keyword evidence="6" id="KW-1185">Reference proteome</keyword>
<proteinExistence type="predicted"/>
<reference evidence="3 5" key="1">
    <citation type="submission" date="2016-01" db="EMBL/GenBank/DDBJ databases">
        <authorList>
            <person name="Mitreva M."/>
            <person name="Pepin K.H."/>
            <person name="Mihindukulasuriya K.A."/>
            <person name="Fulton R."/>
            <person name="Fronick C."/>
            <person name="O'Laughlin M."/>
            <person name="Miner T."/>
            <person name="Herter B."/>
            <person name="Rosa B.A."/>
            <person name="Cordes M."/>
            <person name="Tomlinson C."/>
            <person name="Wollam A."/>
            <person name="Palsikar V.B."/>
            <person name="Mardis E.R."/>
            <person name="Wilson R.K."/>
        </authorList>
    </citation>
    <scope>NUCLEOTIDE SEQUENCE [LARGE SCALE GENOMIC DNA]</scope>
    <source>
        <strain evidence="3 5">DNF00696</strain>
    </source>
</reference>
<evidence type="ECO:0000259" key="1">
    <source>
        <dbReference type="Pfam" id="PF10000"/>
    </source>
</evidence>
<comment type="caution">
    <text evidence="3">The sequence shown here is derived from an EMBL/GenBank/DDBJ whole genome shotgun (WGS) entry which is preliminary data.</text>
</comment>
<dbReference type="Pfam" id="PF10000">
    <property type="entry name" value="ACT_3"/>
    <property type="match status" value="1"/>
</dbReference>
<gene>
    <name evidence="4" type="ORF">CJ240_01840</name>
    <name evidence="3" type="ORF">HMPREF1862_01012</name>
</gene>
<reference evidence="4 6" key="2">
    <citation type="submission" date="2017-09" db="EMBL/GenBank/DDBJ databases">
        <title>Bacterial strain isolated from the female urinary microbiota.</title>
        <authorList>
            <person name="Thomas-White K."/>
            <person name="Kumar N."/>
            <person name="Forster S."/>
            <person name="Putonti C."/>
            <person name="Lawley T."/>
            <person name="Wolfe A.J."/>
        </authorList>
    </citation>
    <scope>NUCLEOTIDE SEQUENCE [LARGE SCALE GENOMIC DNA]</scope>
    <source>
        <strain evidence="4 6">UMB0744</strain>
    </source>
</reference>